<evidence type="ECO:0000313" key="1">
    <source>
        <dbReference type="EMBL" id="AIF84658.1"/>
    </source>
</evidence>
<sequence>MMGHGEKIIWLFGLLVSFGGQTFLKPLSICSFLLYESFGLHSKRRLVGQMPLELDRNWSLYIYVDGVCVMETVLRYQFLNALPILYGFTPETLYGRCHFYCKVVHIPCRRESGLT</sequence>
<name>A0A075MU25_9ARCH</name>
<dbReference type="HOGENOM" id="CLU_2103384_0_0_2"/>
<accession>A0A075MU25</accession>
<protein>
    <submittedName>
        <fullName evidence="1">Uncharacterized protein</fullName>
    </submittedName>
</protein>
<keyword evidence="2" id="KW-1185">Reference proteome</keyword>
<dbReference type="KEGG" id="nev:NTE_02615"/>
<dbReference type="EMBL" id="CP007174">
    <property type="protein sequence ID" value="AIF84658.1"/>
    <property type="molecule type" value="Genomic_DNA"/>
</dbReference>
<organism evidence="1 2">
    <name type="scientific">Candidatus Nitrososphaera evergladensis SR1</name>
    <dbReference type="NCBI Taxonomy" id="1459636"/>
    <lineage>
        <taxon>Archaea</taxon>
        <taxon>Nitrososphaerota</taxon>
        <taxon>Nitrososphaeria</taxon>
        <taxon>Nitrososphaerales</taxon>
        <taxon>Nitrososphaeraceae</taxon>
        <taxon>Nitrososphaera</taxon>
    </lineage>
</organism>
<proteinExistence type="predicted"/>
<dbReference type="Proteomes" id="UP000028194">
    <property type="component" value="Chromosome"/>
</dbReference>
<gene>
    <name evidence="1" type="ORF">NTE_02615</name>
</gene>
<dbReference type="AlphaFoldDB" id="A0A075MU25"/>
<evidence type="ECO:0000313" key="2">
    <source>
        <dbReference type="Proteomes" id="UP000028194"/>
    </source>
</evidence>
<reference evidence="1 2" key="1">
    <citation type="journal article" date="2014" name="PLoS ONE">
        <title>Genome Sequence of Candidatus Nitrososphaera evergladensis from Group I.1b Enriched from Everglades Soil Reveals Novel Genomic Features of the Ammonia-Oxidizing Archaea.</title>
        <authorList>
            <person name="Zhalnina K.V."/>
            <person name="Dias R."/>
            <person name="Leonard M.T."/>
            <person name="Dorr de Quadros P."/>
            <person name="Camargo F.A."/>
            <person name="Drew J.C."/>
            <person name="Farmerie W.G."/>
            <person name="Daroub S.H."/>
            <person name="Triplett E.W."/>
        </authorList>
    </citation>
    <scope>NUCLEOTIDE SEQUENCE [LARGE SCALE GENOMIC DNA]</scope>
    <source>
        <strain evidence="1 2">SR1</strain>
    </source>
</reference>